<feature type="region of interest" description="Disordered" evidence="3">
    <location>
        <begin position="1"/>
        <end position="24"/>
    </location>
</feature>
<dbReference type="RefSeq" id="WP_071811918.1">
    <property type="nucleotide sequence ID" value="NZ_AP028459.1"/>
</dbReference>
<keyword evidence="1 2" id="KW-0238">DNA-binding</keyword>
<dbReference type="PRINTS" id="PR00455">
    <property type="entry name" value="HTHTETR"/>
</dbReference>
<feature type="compositionally biased region" description="Basic and acidic residues" evidence="3">
    <location>
        <begin position="9"/>
        <end position="24"/>
    </location>
</feature>
<reference evidence="5 8" key="3">
    <citation type="submission" date="2016-10" db="EMBL/GenBank/DDBJ databases">
        <title>Genome sequence of Nocardia seriolae strain EM150506, isolated from Anguila japonica.</title>
        <authorList>
            <person name="Han H.-J."/>
        </authorList>
    </citation>
    <scope>NUCLEOTIDE SEQUENCE [LARGE SCALE GENOMIC DNA]</scope>
    <source>
        <strain evidence="5 8">EM150506</strain>
    </source>
</reference>
<dbReference type="SUPFAM" id="SSF46689">
    <property type="entry name" value="Homeodomain-like"/>
    <property type="match status" value="1"/>
</dbReference>
<reference evidence="7" key="1">
    <citation type="submission" date="2015-07" db="EMBL/GenBank/DDBJ databases">
        <title>Nocardia seriolae U-1 whole genome shotgun sequence.</title>
        <authorList>
            <person name="Imajoh M."/>
            <person name="Fukumoto Y."/>
            <person name="Sukeda M."/>
            <person name="Yamane J."/>
            <person name="Yamasaki K."/>
            <person name="Shimizu M."/>
            <person name="Ohnishi K."/>
            <person name="Oshima S."/>
        </authorList>
    </citation>
    <scope>NUCLEOTIDE SEQUENCE [LARGE SCALE GENOMIC DNA]</scope>
    <source>
        <strain evidence="7">U-1</strain>
    </source>
</reference>
<dbReference type="InterPro" id="IPR050109">
    <property type="entry name" value="HTH-type_TetR-like_transc_reg"/>
</dbReference>
<dbReference type="KEGG" id="nsr:NS506_05213"/>
<protein>
    <recommendedName>
        <fullName evidence="4">HTH tetR-type domain-containing protein</fullName>
    </recommendedName>
</protein>
<reference evidence="6 7" key="2">
    <citation type="journal article" date="2016" name="Genome Announc.">
        <title>Draft Genome Sequence of Erythromycin- and Oxytetracycline-Sensitive Nocardia seriolae Strain U-1 (NBRC 110359).</title>
        <authorList>
            <person name="Imajoh M."/>
            <person name="Sukeda M."/>
            <person name="Shimizu M."/>
            <person name="Yamane J."/>
            <person name="Ohnishi K."/>
            <person name="Oshima S."/>
        </authorList>
    </citation>
    <scope>NUCLEOTIDE SEQUENCE [LARGE SCALE GENOMIC DNA]</scope>
    <source>
        <strain evidence="6 7">U-1</strain>
    </source>
</reference>
<dbReference type="Gene3D" id="1.10.357.10">
    <property type="entry name" value="Tetracycline Repressor, domain 2"/>
    <property type="match status" value="1"/>
</dbReference>
<dbReference type="InterPro" id="IPR009057">
    <property type="entry name" value="Homeodomain-like_sf"/>
</dbReference>
<dbReference type="Proteomes" id="UP000180166">
    <property type="component" value="Chromosome"/>
</dbReference>
<proteinExistence type="predicted"/>
<dbReference type="PANTHER" id="PTHR30055">
    <property type="entry name" value="HTH-TYPE TRANSCRIPTIONAL REGULATOR RUTR"/>
    <property type="match status" value="1"/>
</dbReference>
<evidence type="ECO:0000256" key="1">
    <source>
        <dbReference type="ARBA" id="ARBA00023125"/>
    </source>
</evidence>
<evidence type="ECO:0000313" key="5">
    <source>
        <dbReference type="EMBL" id="APA99259.1"/>
    </source>
</evidence>
<dbReference type="GO" id="GO:0006355">
    <property type="term" value="P:regulation of DNA-templated transcription"/>
    <property type="evidence" value="ECO:0007669"/>
    <property type="project" value="UniProtKB-ARBA"/>
</dbReference>
<accession>A0ABC9Z6V3</accession>
<evidence type="ECO:0000256" key="3">
    <source>
        <dbReference type="SAM" id="MobiDB-lite"/>
    </source>
</evidence>
<dbReference type="EMBL" id="BBYQ01000217">
    <property type="protein sequence ID" value="GAP33168.1"/>
    <property type="molecule type" value="Genomic_DNA"/>
</dbReference>
<dbReference type="PROSITE" id="PS50977">
    <property type="entry name" value="HTH_TETR_2"/>
    <property type="match status" value="1"/>
</dbReference>
<dbReference type="InterPro" id="IPR001647">
    <property type="entry name" value="HTH_TetR"/>
</dbReference>
<dbReference type="PANTHER" id="PTHR30055:SF226">
    <property type="entry name" value="HTH-TYPE TRANSCRIPTIONAL REGULATOR PKSA"/>
    <property type="match status" value="1"/>
</dbReference>
<feature type="domain" description="HTH tetR-type" evidence="4">
    <location>
        <begin position="23"/>
        <end position="83"/>
    </location>
</feature>
<name>A0ABC9Z6V3_9NOCA</name>
<evidence type="ECO:0000313" key="7">
    <source>
        <dbReference type="Proteomes" id="UP000037179"/>
    </source>
</evidence>
<dbReference type="GO" id="GO:0003677">
    <property type="term" value="F:DNA binding"/>
    <property type="evidence" value="ECO:0007669"/>
    <property type="project" value="UniProtKB-UniRule"/>
</dbReference>
<sequence length="212" mass="23057">MAVKGGGSEVRRGRPPKSEEERNRVRQEILQATVAVYVERGRAGLTVERIAAAAGMSKPTYYKYFPNSTAALSELFEVGNKRLRDRIEQAVAQQDDLFGKINAGIDAYLDWADEVGDILLVFRAEELGSPTAVADLRAESDSVYTSMMDVLATNSNVRLSPEMVAMLLAAFQSGARQYQADRSRRASIKEGMLRITAAAMWSGSGSIDAGTA</sequence>
<evidence type="ECO:0000256" key="2">
    <source>
        <dbReference type="PROSITE-ProRule" id="PRU00335"/>
    </source>
</evidence>
<evidence type="ECO:0000313" key="6">
    <source>
        <dbReference type="EMBL" id="GAP33168.1"/>
    </source>
</evidence>
<dbReference type="Proteomes" id="UP000037179">
    <property type="component" value="Unassembled WGS sequence"/>
</dbReference>
<dbReference type="EMBL" id="CP017839">
    <property type="protein sequence ID" value="APA99259.1"/>
    <property type="molecule type" value="Genomic_DNA"/>
</dbReference>
<evidence type="ECO:0000259" key="4">
    <source>
        <dbReference type="PROSITE" id="PS50977"/>
    </source>
</evidence>
<dbReference type="AlphaFoldDB" id="A0ABC9Z6V3"/>
<gene>
    <name evidence="5" type="ORF">NS506_05213</name>
    <name evidence="6" type="ORF">NSK11_contig00217-0002</name>
</gene>
<keyword evidence="7" id="KW-1185">Reference proteome</keyword>
<feature type="DNA-binding region" description="H-T-H motif" evidence="2">
    <location>
        <begin position="46"/>
        <end position="65"/>
    </location>
</feature>
<evidence type="ECO:0000313" key="8">
    <source>
        <dbReference type="Proteomes" id="UP000180166"/>
    </source>
</evidence>
<organism evidence="6 7">
    <name type="scientific">Nocardia seriolae</name>
    <dbReference type="NCBI Taxonomy" id="37332"/>
    <lineage>
        <taxon>Bacteria</taxon>
        <taxon>Bacillati</taxon>
        <taxon>Actinomycetota</taxon>
        <taxon>Actinomycetes</taxon>
        <taxon>Mycobacteriales</taxon>
        <taxon>Nocardiaceae</taxon>
        <taxon>Nocardia</taxon>
    </lineage>
</organism>
<dbReference type="Pfam" id="PF00440">
    <property type="entry name" value="TetR_N"/>
    <property type="match status" value="1"/>
</dbReference>